<dbReference type="PROSITE" id="PS50297">
    <property type="entry name" value="ANK_REP_REGION"/>
    <property type="match status" value="1"/>
</dbReference>
<feature type="domain" description="Chromo" evidence="5">
    <location>
        <begin position="178"/>
        <end position="216"/>
    </location>
</feature>
<dbReference type="InterPro" id="IPR036770">
    <property type="entry name" value="Ankyrin_rpt-contain_sf"/>
</dbReference>
<dbReference type="InterPro" id="IPR002110">
    <property type="entry name" value="Ankyrin_rpt"/>
</dbReference>
<reference evidence="6 7" key="1">
    <citation type="journal article" date="2024" name="Nat. Commun.">
        <title>Phylogenomics reveals the evolutionary origins of lichenization in chlorophyte algae.</title>
        <authorList>
            <person name="Puginier C."/>
            <person name="Libourel C."/>
            <person name="Otte J."/>
            <person name="Skaloud P."/>
            <person name="Haon M."/>
            <person name="Grisel S."/>
            <person name="Petersen M."/>
            <person name="Berrin J.G."/>
            <person name="Delaux P.M."/>
            <person name="Dal Grande F."/>
            <person name="Keller J."/>
        </authorList>
    </citation>
    <scope>NUCLEOTIDE SEQUENCE [LARGE SCALE GENOMIC DNA]</scope>
    <source>
        <strain evidence="6 7">SAG 216-7</strain>
    </source>
</reference>
<dbReference type="Pfam" id="PF12796">
    <property type="entry name" value="Ank_2"/>
    <property type="match status" value="1"/>
</dbReference>
<evidence type="ECO:0000313" key="7">
    <source>
        <dbReference type="Proteomes" id="UP001491310"/>
    </source>
</evidence>
<accession>A0ABR2YEZ5</accession>
<dbReference type="PROSITE" id="PS50088">
    <property type="entry name" value="ANK_REPEAT"/>
    <property type="match status" value="2"/>
</dbReference>
<dbReference type="PROSITE" id="PS50013">
    <property type="entry name" value="CHROMO_2"/>
    <property type="match status" value="2"/>
</dbReference>
<dbReference type="InterPro" id="IPR000953">
    <property type="entry name" value="Chromo/chromo_shadow_dom"/>
</dbReference>
<dbReference type="EMBL" id="JALJOT010000013">
    <property type="protein sequence ID" value="KAK9903975.1"/>
    <property type="molecule type" value="Genomic_DNA"/>
</dbReference>
<evidence type="ECO:0000259" key="5">
    <source>
        <dbReference type="PROSITE" id="PS50013"/>
    </source>
</evidence>
<protein>
    <recommendedName>
        <fullName evidence="5">Chromo domain-containing protein</fullName>
    </recommendedName>
</protein>
<dbReference type="SMART" id="SM00298">
    <property type="entry name" value="CHROMO"/>
    <property type="match status" value="3"/>
</dbReference>
<feature type="repeat" description="ANK" evidence="3">
    <location>
        <begin position="104"/>
        <end position="136"/>
    </location>
</feature>
<feature type="domain" description="Chromo" evidence="5">
    <location>
        <begin position="1"/>
        <end position="29"/>
    </location>
</feature>
<comment type="caution">
    <text evidence="6">The sequence shown here is derived from an EMBL/GenBank/DDBJ whole genome shotgun (WGS) entry which is preliminary data.</text>
</comment>
<dbReference type="Proteomes" id="UP001491310">
    <property type="component" value="Unassembled WGS sequence"/>
</dbReference>
<proteinExistence type="predicted"/>
<evidence type="ECO:0000313" key="6">
    <source>
        <dbReference type="EMBL" id="KAK9903975.1"/>
    </source>
</evidence>
<evidence type="ECO:0000256" key="2">
    <source>
        <dbReference type="ARBA" id="ARBA00023043"/>
    </source>
</evidence>
<feature type="repeat" description="ANK" evidence="3">
    <location>
        <begin position="71"/>
        <end position="103"/>
    </location>
</feature>
<evidence type="ECO:0000256" key="4">
    <source>
        <dbReference type="SAM" id="MobiDB-lite"/>
    </source>
</evidence>
<dbReference type="Gene3D" id="1.25.40.20">
    <property type="entry name" value="Ankyrin repeat-containing domain"/>
    <property type="match status" value="1"/>
</dbReference>
<dbReference type="SMART" id="SM00248">
    <property type="entry name" value="ANK"/>
    <property type="match status" value="3"/>
</dbReference>
<keyword evidence="2 3" id="KW-0040">ANK repeat</keyword>
<evidence type="ECO:0000256" key="1">
    <source>
        <dbReference type="ARBA" id="ARBA00022737"/>
    </source>
</evidence>
<gene>
    <name evidence="6" type="ORF">WJX75_001636</name>
</gene>
<sequence length="317" mass="35761">MDEQNRPMVEYLIKWKDGAPSTWEPEANLADNLLRDFEAAWWTACREGDEAKLKKLLSTSGRILANIVDENRRSGLHFVAATGNVPCTKMFCQAGADLNLGDKEGYTPLHMAVGYSHVATVAALLEAGADPEVQDRQSRDVIALVESIRDKMPIAQEYMGRRMALEQVTGLLADNLFEEVEPVAVLKARKNENGTRDFLVKWSDGSEDSWVPQWNVANDVVEDFDAGLEYGEAERILKSVQRGDSREYLVQWKDDYPDSWEVEDHLPQHLIADWEERQRQRLLNSMHNVADSQNSSHSRAPQSKQSAGRRQPAAQPA</sequence>
<name>A0ABR2YEZ5_9CHLO</name>
<evidence type="ECO:0000256" key="3">
    <source>
        <dbReference type="PROSITE-ProRule" id="PRU00023"/>
    </source>
</evidence>
<dbReference type="Gene3D" id="2.40.50.40">
    <property type="match status" value="3"/>
</dbReference>
<feature type="region of interest" description="Disordered" evidence="4">
    <location>
        <begin position="286"/>
        <end position="317"/>
    </location>
</feature>
<dbReference type="InterPro" id="IPR016197">
    <property type="entry name" value="Chromo-like_dom_sf"/>
</dbReference>
<organism evidence="6 7">
    <name type="scientific">Coccomyxa subellipsoidea</name>
    <dbReference type="NCBI Taxonomy" id="248742"/>
    <lineage>
        <taxon>Eukaryota</taxon>
        <taxon>Viridiplantae</taxon>
        <taxon>Chlorophyta</taxon>
        <taxon>core chlorophytes</taxon>
        <taxon>Trebouxiophyceae</taxon>
        <taxon>Trebouxiophyceae incertae sedis</taxon>
        <taxon>Coccomyxaceae</taxon>
        <taxon>Coccomyxa</taxon>
    </lineage>
</organism>
<keyword evidence="7" id="KW-1185">Reference proteome</keyword>
<keyword evidence="1" id="KW-0677">Repeat</keyword>
<dbReference type="SUPFAM" id="SSF48403">
    <property type="entry name" value="Ankyrin repeat"/>
    <property type="match status" value="1"/>
</dbReference>
<dbReference type="PANTHER" id="PTHR24171">
    <property type="entry name" value="ANKYRIN REPEAT DOMAIN-CONTAINING PROTEIN 39-RELATED"/>
    <property type="match status" value="1"/>
</dbReference>
<dbReference type="SUPFAM" id="SSF54160">
    <property type="entry name" value="Chromo domain-like"/>
    <property type="match status" value="3"/>
</dbReference>
<dbReference type="PANTHER" id="PTHR24171:SF8">
    <property type="entry name" value="BRCA1-ASSOCIATED RING DOMAIN PROTEIN 1"/>
    <property type="match status" value="1"/>
</dbReference>
<feature type="compositionally biased region" description="Polar residues" evidence="4">
    <location>
        <begin position="286"/>
        <end position="308"/>
    </location>
</feature>